<dbReference type="InterPro" id="IPR009414">
    <property type="entry name" value="DUF1064"/>
</dbReference>
<gene>
    <name evidence="1" type="ORF">ACFSY7_08200</name>
</gene>
<evidence type="ECO:0000313" key="1">
    <source>
        <dbReference type="EMBL" id="MFD2868478.1"/>
    </source>
</evidence>
<proteinExistence type="predicted"/>
<organism evidence="1 2">
    <name type="scientific">Kurthia populi</name>
    <dbReference type="NCBI Taxonomy" id="1562132"/>
    <lineage>
        <taxon>Bacteria</taxon>
        <taxon>Bacillati</taxon>
        <taxon>Bacillota</taxon>
        <taxon>Bacilli</taxon>
        <taxon>Bacillales</taxon>
        <taxon>Caryophanaceae</taxon>
        <taxon>Kurthia</taxon>
    </lineage>
</organism>
<dbReference type="EMBL" id="JBHUOR010000041">
    <property type="protein sequence ID" value="MFD2868478.1"/>
    <property type="molecule type" value="Genomic_DNA"/>
</dbReference>
<dbReference type="Gene3D" id="3.40.91.30">
    <property type="match status" value="1"/>
</dbReference>
<sequence>MTRSKYGNKKVVIDDITFHSKNEAKYYMHLKQLHNDGIVQSFEMQVKYELQPSFRKHGKLHRAITYITDFVVTYADGHIEVVDVKGMETTDFKIKKKLFEYRYPELSLKCVTYSKIDGGWIELDDLKKARQSRKKAKNAK</sequence>
<reference evidence="2" key="1">
    <citation type="journal article" date="2019" name="Int. J. Syst. Evol. Microbiol.">
        <title>The Global Catalogue of Microorganisms (GCM) 10K type strain sequencing project: providing services to taxonomists for standard genome sequencing and annotation.</title>
        <authorList>
            <consortium name="The Broad Institute Genomics Platform"/>
            <consortium name="The Broad Institute Genome Sequencing Center for Infectious Disease"/>
            <person name="Wu L."/>
            <person name="Ma J."/>
        </authorList>
    </citation>
    <scope>NUCLEOTIDE SEQUENCE [LARGE SCALE GENOMIC DNA]</scope>
    <source>
        <strain evidence="2">KCTC 33522</strain>
    </source>
</reference>
<evidence type="ECO:0000313" key="2">
    <source>
        <dbReference type="Proteomes" id="UP001597568"/>
    </source>
</evidence>
<dbReference type="Pfam" id="PF06356">
    <property type="entry name" value="DUF1064"/>
    <property type="match status" value="1"/>
</dbReference>
<protein>
    <submittedName>
        <fullName evidence="1">DUF1064 domain-containing protein</fullName>
    </submittedName>
</protein>
<keyword evidence="2" id="KW-1185">Reference proteome</keyword>
<dbReference type="RefSeq" id="WP_380147531.1">
    <property type="nucleotide sequence ID" value="NZ_JBHUOR010000041.1"/>
</dbReference>
<accession>A0ABW5XZH3</accession>
<name>A0ABW5XZH3_9BACL</name>
<comment type="caution">
    <text evidence="1">The sequence shown here is derived from an EMBL/GenBank/DDBJ whole genome shotgun (WGS) entry which is preliminary data.</text>
</comment>
<dbReference type="Proteomes" id="UP001597568">
    <property type="component" value="Unassembled WGS sequence"/>
</dbReference>